<dbReference type="EMBL" id="CP017641">
    <property type="protein sequence ID" value="APZ95429.1"/>
    <property type="molecule type" value="Genomic_DNA"/>
</dbReference>
<name>A0A1P8WN06_9PLAN</name>
<dbReference type="GO" id="GO:0043527">
    <property type="term" value="C:tRNA methyltransferase complex"/>
    <property type="evidence" value="ECO:0007669"/>
    <property type="project" value="TreeGrafter"/>
</dbReference>
<feature type="binding site" evidence="7">
    <location>
        <position position="113"/>
    </location>
    <ligand>
        <name>S-adenosyl-L-methionine</name>
        <dbReference type="ChEBI" id="CHEBI:59789"/>
    </ligand>
</feature>
<keyword evidence="5 7" id="KW-0949">S-adenosyl-L-methionine</keyword>
<dbReference type="UniPathway" id="UPA00989"/>
<feature type="binding site" evidence="7">
    <location>
        <position position="63"/>
    </location>
    <ligand>
        <name>S-adenosyl-L-methionine</name>
        <dbReference type="ChEBI" id="CHEBI:59789"/>
    </ligand>
</feature>
<evidence type="ECO:0000256" key="1">
    <source>
        <dbReference type="ARBA" id="ARBA00000142"/>
    </source>
</evidence>
<organism evidence="8 9">
    <name type="scientific">Fuerstiella marisgermanici</name>
    <dbReference type="NCBI Taxonomy" id="1891926"/>
    <lineage>
        <taxon>Bacteria</taxon>
        <taxon>Pseudomonadati</taxon>
        <taxon>Planctomycetota</taxon>
        <taxon>Planctomycetia</taxon>
        <taxon>Planctomycetales</taxon>
        <taxon>Planctomycetaceae</taxon>
        <taxon>Fuerstiella</taxon>
    </lineage>
</organism>
<comment type="function">
    <text evidence="2 7">Catalyzes the formation of N(7)-methylguanine at position 46 (m7G46) in tRNA.</text>
</comment>
<evidence type="ECO:0000256" key="7">
    <source>
        <dbReference type="HAMAP-Rule" id="MF_01057"/>
    </source>
</evidence>
<dbReference type="RefSeq" id="WP_077026589.1">
    <property type="nucleotide sequence ID" value="NZ_CP017641.1"/>
</dbReference>
<feature type="binding site" evidence="7">
    <location>
        <begin position="186"/>
        <end position="189"/>
    </location>
    <ligand>
        <name>substrate</name>
    </ligand>
</feature>
<dbReference type="HAMAP" id="MF_01057">
    <property type="entry name" value="tRNA_methyltr_TrmB"/>
    <property type="match status" value="1"/>
</dbReference>
<dbReference type="SUPFAM" id="SSF53335">
    <property type="entry name" value="S-adenosyl-L-methionine-dependent methyltransferases"/>
    <property type="match status" value="1"/>
</dbReference>
<dbReference type="AlphaFoldDB" id="A0A1P8WN06"/>
<keyword evidence="6 7" id="KW-0819">tRNA processing</keyword>
<comment type="pathway">
    <text evidence="7">tRNA modification; N(7)-methylguanine-tRNA biosynthesis.</text>
</comment>
<sequence length="210" mass="24532">MQTAPIKPLKPYFQVIDDVGEHIDWRAFFGNDNPVELDIGCGRGLFTFSAAERNPDVNYLGLEIDYREGRRAATRLLKREMPNARIIGGDCNIVLTKLIDKHSVQAAHVYFPDPWWKKRHHKRRLFTAEFTDILADVVQPEGHVHSWSDVAEYFDIIRDLMDSNEKFETQPAPTERDPEHDLDYQTSFERKKRKLGLPIYRGLWKRKPLA</sequence>
<dbReference type="OrthoDB" id="9802090at2"/>
<evidence type="ECO:0000256" key="4">
    <source>
        <dbReference type="ARBA" id="ARBA00022679"/>
    </source>
</evidence>
<evidence type="ECO:0000256" key="5">
    <source>
        <dbReference type="ARBA" id="ARBA00022691"/>
    </source>
</evidence>
<reference evidence="8 9" key="1">
    <citation type="journal article" date="2016" name="Front. Microbiol.">
        <title>Fuerstia marisgermanicae gen. nov., sp. nov., an Unusual Member of the Phylum Planctomycetes from the German Wadden Sea.</title>
        <authorList>
            <person name="Kohn T."/>
            <person name="Heuer A."/>
            <person name="Jogler M."/>
            <person name="Vollmers J."/>
            <person name="Boedeker C."/>
            <person name="Bunk B."/>
            <person name="Rast P."/>
            <person name="Borchert D."/>
            <person name="Glockner I."/>
            <person name="Freese H.M."/>
            <person name="Klenk H.P."/>
            <person name="Overmann J."/>
            <person name="Kaster A.K."/>
            <person name="Rohde M."/>
            <person name="Wiegand S."/>
            <person name="Jogler C."/>
        </authorList>
    </citation>
    <scope>NUCLEOTIDE SEQUENCE [LARGE SCALE GENOMIC DNA]</scope>
    <source>
        <strain evidence="8 9">NH11</strain>
    </source>
</reference>
<dbReference type="InterPro" id="IPR003358">
    <property type="entry name" value="tRNA_(Gua-N-7)_MeTrfase_Trmb"/>
</dbReference>
<feature type="binding site" evidence="7">
    <location>
        <position position="117"/>
    </location>
    <ligand>
        <name>substrate</name>
    </ligand>
</feature>
<proteinExistence type="inferred from homology"/>
<dbReference type="KEGG" id="fmr:Fuma_05087"/>
<protein>
    <recommendedName>
        <fullName evidence="7">tRNA (guanine-N(7)-)-methyltransferase</fullName>
        <ecNumber evidence="7">2.1.1.33</ecNumber>
    </recommendedName>
    <alternativeName>
        <fullName evidence="7">tRNA (guanine(46)-N(7))-methyltransferase</fullName>
    </alternativeName>
    <alternativeName>
        <fullName evidence="7">tRNA(m7G46)-methyltransferase</fullName>
    </alternativeName>
</protein>
<evidence type="ECO:0000256" key="3">
    <source>
        <dbReference type="ARBA" id="ARBA00022603"/>
    </source>
</evidence>
<comment type="similarity">
    <text evidence="7">Belongs to the class I-like SAM-binding methyltransferase superfamily. TrmB family.</text>
</comment>
<dbReference type="Pfam" id="PF02390">
    <property type="entry name" value="Methyltransf_4"/>
    <property type="match status" value="1"/>
</dbReference>
<evidence type="ECO:0000256" key="2">
    <source>
        <dbReference type="ARBA" id="ARBA00003015"/>
    </source>
</evidence>
<keyword evidence="3 7" id="KW-0489">Methyltransferase</keyword>
<evidence type="ECO:0000313" key="9">
    <source>
        <dbReference type="Proteomes" id="UP000187735"/>
    </source>
</evidence>
<evidence type="ECO:0000313" key="8">
    <source>
        <dbReference type="EMBL" id="APZ95429.1"/>
    </source>
</evidence>
<dbReference type="PANTHER" id="PTHR23417:SF14">
    <property type="entry name" value="PENTACOTRIPEPTIDE-REPEAT REGION OF PRORP DOMAIN-CONTAINING PROTEIN"/>
    <property type="match status" value="1"/>
</dbReference>
<comment type="catalytic activity">
    <reaction evidence="1 7">
        <text>guanosine(46) in tRNA + S-adenosyl-L-methionine = N(7)-methylguanosine(46) in tRNA + S-adenosyl-L-homocysteine</text>
        <dbReference type="Rhea" id="RHEA:42708"/>
        <dbReference type="Rhea" id="RHEA-COMP:10188"/>
        <dbReference type="Rhea" id="RHEA-COMP:10189"/>
        <dbReference type="ChEBI" id="CHEBI:57856"/>
        <dbReference type="ChEBI" id="CHEBI:59789"/>
        <dbReference type="ChEBI" id="CHEBI:74269"/>
        <dbReference type="ChEBI" id="CHEBI:74480"/>
        <dbReference type="EC" id="2.1.1.33"/>
    </reaction>
</comment>
<feature type="binding site" evidence="7">
    <location>
        <position position="38"/>
    </location>
    <ligand>
        <name>S-adenosyl-L-methionine</name>
        <dbReference type="ChEBI" id="CHEBI:59789"/>
    </ligand>
</feature>
<dbReference type="InterPro" id="IPR029063">
    <property type="entry name" value="SAM-dependent_MTases_sf"/>
</dbReference>
<dbReference type="EC" id="2.1.1.33" evidence="7"/>
<dbReference type="PROSITE" id="PS51625">
    <property type="entry name" value="SAM_MT_TRMB"/>
    <property type="match status" value="1"/>
</dbReference>
<dbReference type="PANTHER" id="PTHR23417">
    <property type="entry name" value="3-DEOXY-D-MANNO-OCTULOSONIC-ACID TRANSFERASE/TRNA GUANINE-N 7 - -METHYLTRANSFERASE"/>
    <property type="match status" value="1"/>
</dbReference>
<feature type="binding site" evidence="7">
    <location>
        <position position="90"/>
    </location>
    <ligand>
        <name>S-adenosyl-L-methionine</name>
        <dbReference type="ChEBI" id="CHEBI:59789"/>
    </ligand>
</feature>
<gene>
    <name evidence="7 8" type="primary">trmB</name>
    <name evidence="8" type="ORF">Fuma_05087</name>
</gene>
<feature type="binding site" evidence="7">
    <location>
        <position position="149"/>
    </location>
    <ligand>
        <name>substrate</name>
    </ligand>
</feature>
<dbReference type="Proteomes" id="UP000187735">
    <property type="component" value="Chromosome"/>
</dbReference>
<accession>A0A1P8WN06</accession>
<keyword evidence="4 7" id="KW-0808">Transferase</keyword>
<dbReference type="CDD" id="cd02440">
    <property type="entry name" value="AdoMet_MTases"/>
    <property type="match status" value="1"/>
</dbReference>
<keyword evidence="9" id="KW-1185">Reference proteome</keyword>
<dbReference type="STRING" id="1891926.Fuma_05087"/>
<dbReference type="GO" id="GO:0008176">
    <property type="term" value="F:tRNA (guanine(46)-N7)-methyltransferase activity"/>
    <property type="evidence" value="ECO:0007669"/>
    <property type="project" value="UniProtKB-UniRule"/>
</dbReference>
<evidence type="ECO:0000256" key="6">
    <source>
        <dbReference type="ARBA" id="ARBA00022694"/>
    </source>
</evidence>
<dbReference type="NCBIfam" id="TIGR00091">
    <property type="entry name" value="tRNA (guanosine(46)-N7)-methyltransferase TrmB"/>
    <property type="match status" value="1"/>
</dbReference>
<comment type="caution">
    <text evidence="7">Lacks conserved residue(s) required for the propagation of feature annotation.</text>
</comment>
<dbReference type="Gene3D" id="3.40.50.150">
    <property type="entry name" value="Vaccinia Virus protein VP39"/>
    <property type="match status" value="1"/>
</dbReference>
<dbReference type="InterPro" id="IPR055361">
    <property type="entry name" value="tRNA_methyltr_TrmB_bact"/>
</dbReference>